<dbReference type="Gene3D" id="1.10.760.10">
    <property type="entry name" value="Cytochrome c-like domain"/>
    <property type="match status" value="2"/>
</dbReference>
<evidence type="ECO:0000256" key="3">
    <source>
        <dbReference type="ARBA" id="ARBA00022617"/>
    </source>
</evidence>
<dbReference type="Pfam" id="PF00034">
    <property type="entry name" value="Cytochrom_C"/>
    <property type="match status" value="1"/>
</dbReference>
<keyword evidence="6" id="KW-0249">Electron transport</keyword>
<gene>
    <name evidence="11" type="ORF">H9642_11020</name>
</gene>
<evidence type="ECO:0000256" key="1">
    <source>
        <dbReference type="ARBA" id="ARBA00004418"/>
    </source>
</evidence>
<evidence type="ECO:0000313" key="12">
    <source>
        <dbReference type="Proteomes" id="UP000611945"/>
    </source>
</evidence>
<evidence type="ECO:0000256" key="4">
    <source>
        <dbReference type="ARBA" id="ARBA00022723"/>
    </source>
</evidence>
<dbReference type="SUPFAM" id="SSF46626">
    <property type="entry name" value="Cytochrome c"/>
    <property type="match status" value="2"/>
</dbReference>
<comment type="subcellular location">
    <subcellularLocation>
        <location evidence="1">Periplasm</location>
    </subcellularLocation>
</comment>
<feature type="chain" id="PRO_5045243349" evidence="9">
    <location>
        <begin position="19"/>
        <end position="208"/>
    </location>
</feature>
<dbReference type="InterPro" id="IPR036909">
    <property type="entry name" value="Cyt_c-like_dom_sf"/>
</dbReference>
<name>A0ABR8TPN8_9PSED</name>
<keyword evidence="7 8" id="KW-0408">Iron</keyword>
<dbReference type="PROSITE" id="PS51007">
    <property type="entry name" value="CYTC"/>
    <property type="match status" value="2"/>
</dbReference>
<keyword evidence="4 8" id="KW-0479">Metal-binding</keyword>
<evidence type="ECO:0000256" key="6">
    <source>
        <dbReference type="ARBA" id="ARBA00022982"/>
    </source>
</evidence>
<evidence type="ECO:0000313" key="11">
    <source>
        <dbReference type="EMBL" id="MBD7977720.1"/>
    </source>
</evidence>
<evidence type="ECO:0000256" key="2">
    <source>
        <dbReference type="ARBA" id="ARBA00022448"/>
    </source>
</evidence>
<dbReference type="EMBL" id="JACSQG010000005">
    <property type="protein sequence ID" value="MBD7977720.1"/>
    <property type="molecule type" value="Genomic_DNA"/>
</dbReference>
<accession>A0ABR8TPN8</accession>
<reference evidence="11 12" key="1">
    <citation type="submission" date="2020-08" db="EMBL/GenBank/DDBJ databases">
        <title>A Genomic Blueprint of the Chicken Gut Microbiome.</title>
        <authorList>
            <person name="Gilroy R."/>
            <person name="Ravi A."/>
            <person name="Getino M."/>
            <person name="Pursley I."/>
            <person name="Horton D.L."/>
            <person name="Alikhan N.-F."/>
            <person name="Baker D."/>
            <person name="Gharbi K."/>
            <person name="Hall N."/>
            <person name="Watson M."/>
            <person name="Adriaenssens E.M."/>
            <person name="Foster-Nyarko E."/>
            <person name="Jarju S."/>
            <person name="Secka A."/>
            <person name="Antonio M."/>
            <person name="Oren A."/>
            <person name="Chaudhuri R."/>
            <person name="La Ragione R.M."/>
            <person name="Hildebrand F."/>
            <person name="Pallen M.J."/>
        </authorList>
    </citation>
    <scope>NUCLEOTIDE SEQUENCE [LARGE SCALE GENOMIC DNA]</scope>
    <source>
        <strain evidence="11 12">Sa2CUA2</strain>
    </source>
</reference>
<keyword evidence="12" id="KW-1185">Reference proteome</keyword>
<feature type="signal peptide" evidence="9">
    <location>
        <begin position="1"/>
        <end position="18"/>
    </location>
</feature>
<dbReference type="PANTHER" id="PTHR33751:SF9">
    <property type="entry name" value="CYTOCHROME C4"/>
    <property type="match status" value="1"/>
</dbReference>
<dbReference type="PANTHER" id="PTHR33751">
    <property type="entry name" value="CBB3-TYPE CYTOCHROME C OXIDASE SUBUNIT FIXP"/>
    <property type="match status" value="1"/>
</dbReference>
<dbReference type="RefSeq" id="WP_251836499.1">
    <property type="nucleotide sequence ID" value="NZ_JACSQG010000005.1"/>
</dbReference>
<keyword evidence="5" id="KW-0574">Periplasm</keyword>
<sequence>MRLLMFTLLSCFATFAWSSDAAMARFNQLMADEQLRQQAYVEAQERVRFCSYCHGENGNSKRDHIPNLAGQSPVYLFKAFETFANGERTDFVMSKLAQTLSREEQVNIAVYFSQQQVLPATASPEPALRQHGETLFQKTCTGCHGAQAEGRETMPRLAGQPGEYIRRALTRFHDGDPRRASSVMRPIAAQLSSQDIDALAAYLETLAI</sequence>
<evidence type="ECO:0000256" key="9">
    <source>
        <dbReference type="SAM" id="SignalP"/>
    </source>
</evidence>
<protein>
    <submittedName>
        <fullName evidence="11">C-type cytochrome</fullName>
    </submittedName>
</protein>
<keyword evidence="3 8" id="KW-0349">Heme</keyword>
<dbReference type="Proteomes" id="UP000611945">
    <property type="component" value="Unassembled WGS sequence"/>
</dbReference>
<evidence type="ECO:0000256" key="5">
    <source>
        <dbReference type="ARBA" id="ARBA00022764"/>
    </source>
</evidence>
<proteinExistence type="predicted"/>
<evidence type="ECO:0000256" key="8">
    <source>
        <dbReference type="PROSITE-ProRule" id="PRU00433"/>
    </source>
</evidence>
<dbReference type="InterPro" id="IPR024167">
    <property type="entry name" value="Cytochrome_c4-like"/>
</dbReference>
<organism evidence="11 12">
    <name type="scientific">Serpens gallinarum</name>
    <dbReference type="NCBI Taxonomy" id="2763075"/>
    <lineage>
        <taxon>Bacteria</taxon>
        <taxon>Pseudomonadati</taxon>
        <taxon>Pseudomonadota</taxon>
        <taxon>Gammaproteobacteria</taxon>
        <taxon>Pseudomonadales</taxon>
        <taxon>Pseudomonadaceae</taxon>
        <taxon>Pseudomonas</taxon>
    </lineage>
</organism>
<evidence type="ECO:0000259" key="10">
    <source>
        <dbReference type="PROSITE" id="PS51007"/>
    </source>
</evidence>
<keyword evidence="2" id="KW-0813">Transport</keyword>
<dbReference type="PIRSF" id="PIRSF000005">
    <property type="entry name" value="Cytochrome_c4"/>
    <property type="match status" value="1"/>
</dbReference>
<dbReference type="InterPro" id="IPR009056">
    <property type="entry name" value="Cyt_c-like_dom"/>
</dbReference>
<evidence type="ECO:0000256" key="7">
    <source>
        <dbReference type="ARBA" id="ARBA00023004"/>
    </source>
</evidence>
<keyword evidence="9" id="KW-0732">Signal</keyword>
<feature type="domain" description="Cytochrome c" evidence="10">
    <location>
        <begin position="127"/>
        <end position="207"/>
    </location>
</feature>
<feature type="domain" description="Cytochrome c" evidence="10">
    <location>
        <begin position="31"/>
        <end position="116"/>
    </location>
</feature>
<dbReference type="InterPro" id="IPR050597">
    <property type="entry name" value="Cytochrome_c_Oxidase_Subunit"/>
</dbReference>
<comment type="caution">
    <text evidence="11">The sequence shown here is derived from an EMBL/GenBank/DDBJ whole genome shotgun (WGS) entry which is preliminary data.</text>
</comment>